<evidence type="ECO:0000313" key="2">
    <source>
        <dbReference type="Proteomes" id="UP000188532"/>
    </source>
</evidence>
<organism evidence="1 2">
    <name type="scientific">Mycobacterium kansasii</name>
    <dbReference type="NCBI Taxonomy" id="1768"/>
    <lineage>
        <taxon>Bacteria</taxon>
        <taxon>Bacillati</taxon>
        <taxon>Actinomycetota</taxon>
        <taxon>Actinomycetes</taxon>
        <taxon>Mycobacteriales</taxon>
        <taxon>Mycobacteriaceae</taxon>
        <taxon>Mycobacterium</taxon>
    </lineage>
</organism>
<name>A0A1V3Y1E0_MYCKA</name>
<evidence type="ECO:0000313" key="1">
    <source>
        <dbReference type="EMBL" id="OOK84571.1"/>
    </source>
</evidence>
<reference evidence="1 2" key="1">
    <citation type="submission" date="2017-02" db="EMBL/GenBank/DDBJ databases">
        <title>Complete genome sequences of Mycobacterium kansasii strains isolated from rhesus macaques.</title>
        <authorList>
            <person name="Panda A."/>
            <person name="Nagaraj S."/>
            <person name="Zhao X."/>
            <person name="Tettelin H."/>
            <person name="Detolla L.J."/>
        </authorList>
    </citation>
    <scope>NUCLEOTIDE SEQUENCE [LARGE SCALE GENOMIC DNA]</scope>
    <source>
        <strain evidence="1 2">11-3469</strain>
    </source>
</reference>
<dbReference type="AlphaFoldDB" id="A0A1V3Y1E0"/>
<proteinExistence type="predicted"/>
<dbReference type="EMBL" id="MVBN01000001">
    <property type="protein sequence ID" value="OOK84571.1"/>
    <property type="molecule type" value="Genomic_DNA"/>
</dbReference>
<dbReference type="Proteomes" id="UP000188532">
    <property type="component" value="Unassembled WGS sequence"/>
</dbReference>
<accession>A0A1V3Y1E0</accession>
<comment type="caution">
    <text evidence="1">The sequence shown here is derived from an EMBL/GenBank/DDBJ whole genome shotgun (WGS) entry which is preliminary data.</text>
</comment>
<gene>
    <name evidence="1" type="ORF">BZL29_0826</name>
</gene>
<protein>
    <submittedName>
        <fullName evidence="1">Uncharacterized protein</fullName>
    </submittedName>
</protein>
<sequence>MPDTRYVDFHGAPGTRQLLAVVARRAPWIRRGVSRIASPTGRRSSRT</sequence>